<organism evidence="1 2">
    <name type="scientific">Cuscuta europaea</name>
    <name type="common">European dodder</name>
    <dbReference type="NCBI Taxonomy" id="41803"/>
    <lineage>
        <taxon>Eukaryota</taxon>
        <taxon>Viridiplantae</taxon>
        <taxon>Streptophyta</taxon>
        <taxon>Embryophyta</taxon>
        <taxon>Tracheophyta</taxon>
        <taxon>Spermatophyta</taxon>
        <taxon>Magnoliopsida</taxon>
        <taxon>eudicotyledons</taxon>
        <taxon>Gunneridae</taxon>
        <taxon>Pentapetalae</taxon>
        <taxon>asterids</taxon>
        <taxon>lamiids</taxon>
        <taxon>Solanales</taxon>
        <taxon>Convolvulaceae</taxon>
        <taxon>Cuscuteae</taxon>
        <taxon>Cuscuta</taxon>
        <taxon>Cuscuta subgen. Cuscuta</taxon>
    </lineage>
</organism>
<reference evidence="1" key="1">
    <citation type="submission" date="2022-07" db="EMBL/GenBank/DDBJ databases">
        <authorList>
            <person name="Macas J."/>
            <person name="Novak P."/>
            <person name="Neumann P."/>
        </authorList>
    </citation>
    <scope>NUCLEOTIDE SEQUENCE</scope>
</reference>
<dbReference type="GO" id="GO:0003676">
    <property type="term" value="F:nucleic acid binding"/>
    <property type="evidence" value="ECO:0007669"/>
    <property type="project" value="InterPro"/>
</dbReference>
<accession>A0A9P0YXZ8</accession>
<dbReference type="OrthoDB" id="155387at2759"/>
<dbReference type="AlphaFoldDB" id="A0A9P0YXZ8"/>
<name>A0A9P0YXZ8_CUSEU</name>
<evidence type="ECO:0008006" key="3">
    <source>
        <dbReference type="Google" id="ProtNLM"/>
    </source>
</evidence>
<comment type="caution">
    <text evidence="1">The sequence shown here is derived from an EMBL/GenBank/DDBJ whole genome shotgun (WGS) entry which is preliminary data.</text>
</comment>
<evidence type="ECO:0000313" key="1">
    <source>
        <dbReference type="EMBL" id="CAH9079650.1"/>
    </source>
</evidence>
<keyword evidence="2" id="KW-1185">Reference proteome</keyword>
<proteinExistence type="predicted"/>
<dbReference type="Proteomes" id="UP001152484">
    <property type="component" value="Unassembled WGS sequence"/>
</dbReference>
<dbReference type="EMBL" id="CAMAPE010000011">
    <property type="protein sequence ID" value="CAH9079650.1"/>
    <property type="molecule type" value="Genomic_DNA"/>
</dbReference>
<protein>
    <recommendedName>
        <fullName evidence="3">Transposase</fullName>
    </recommendedName>
</protein>
<dbReference type="Gene3D" id="3.30.420.10">
    <property type="entry name" value="Ribonuclease H-like superfamily/Ribonuclease H"/>
    <property type="match status" value="1"/>
</dbReference>
<sequence>MTSHPRFEPMFNCVHVDEKWFYMTQVSPRYYLAPGEEEPYRSCKSKRYITKVMFLCVVAGPRFSPSEVLFDGKIGIFPFTEFCSAKRNIKNRAQGTIEEKAIDNVTKEVYRECLLRKVLPAIKAKWPIDASGHIFIQQDNTKPHIQPNDSEFMAAATTEGFNIKLACQPPNSPDLNILDLGFFRSVECLQQANRSSTVSELVVAVTKAYDEFSPYTLNKVWLSLQLCMTEILIVKGNNNYKIPHIGHDNLHAQGELPISIGADPTLVREVMELLANGSTQA</sequence>
<dbReference type="PANTHER" id="PTHR47169">
    <property type="entry name" value="OS01G0541250 PROTEIN"/>
    <property type="match status" value="1"/>
</dbReference>
<gene>
    <name evidence="1" type="ORF">CEURO_LOCUS7181</name>
</gene>
<evidence type="ECO:0000313" key="2">
    <source>
        <dbReference type="Proteomes" id="UP001152484"/>
    </source>
</evidence>
<dbReference type="PANTHER" id="PTHR47169:SF2">
    <property type="entry name" value="OS01G0541250 PROTEIN"/>
    <property type="match status" value="1"/>
</dbReference>
<dbReference type="InterPro" id="IPR036397">
    <property type="entry name" value="RNaseH_sf"/>
</dbReference>